<dbReference type="Proteomes" id="UP000281028">
    <property type="component" value="Unassembled WGS sequence"/>
</dbReference>
<name>A0A9Q5D988_9BACT</name>
<sequence>MEKIIRQKIDHDKYNITCSNYKEVATDLIRLRTVYLFKENWELEHECINRKWSYKKQKRKPGGINNSFKQKGIEISDLEEKLVTSKLQMKFYKELKRIEKTEKLPQPTTLRANLNNLLNTSKKYSGNRG</sequence>
<evidence type="ECO:0000313" key="1">
    <source>
        <dbReference type="EMBL" id="NSL86157.1"/>
    </source>
</evidence>
<organism evidence="1 2">
    <name type="scientific">Chitinophaga solisilvae</name>
    <dbReference type="NCBI Taxonomy" id="1233460"/>
    <lineage>
        <taxon>Bacteria</taxon>
        <taxon>Pseudomonadati</taxon>
        <taxon>Bacteroidota</taxon>
        <taxon>Chitinophagia</taxon>
        <taxon>Chitinophagales</taxon>
        <taxon>Chitinophagaceae</taxon>
        <taxon>Chitinophaga</taxon>
    </lineage>
</organism>
<keyword evidence="2" id="KW-1185">Reference proteome</keyword>
<evidence type="ECO:0000313" key="2">
    <source>
        <dbReference type="Proteomes" id="UP000281028"/>
    </source>
</evidence>
<dbReference type="AlphaFoldDB" id="A0A9Q5D988"/>
<dbReference type="EMBL" id="RIAR02000001">
    <property type="protein sequence ID" value="NSL86157.1"/>
    <property type="molecule type" value="Genomic_DNA"/>
</dbReference>
<gene>
    <name evidence="1" type="ORF">ECE50_004910</name>
</gene>
<accession>A0A9Q5D988</accession>
<proteinExistence type="predicted"/>
<reference evidence="1" key="1">
    <citation type="submission" date="2020-05" db="EMBL/GenBank/DDBJ databases">
        <title>Chitinophaga laudate sp. nov., isolated from a tropical peat swamp.</title>
        <authorList>
            <person name="Goh C.B.S."/>
            <person name="Lee M.S."/>
            <person name="Parimannan S."/>
            <person name="Pasbakhsh P."/>
            <person name="Yule C.M."/>
            <person name="Rajandas H."/>
            <person name="Loke S."/>
            <person name="Croft L."/>
            <person name="Tan J.B.L."/>
        </authorList>
    </citation>
    <scope>NUCLEOTIDE SEQUENCE</scope>
    <source>
        <strain evidence="1">Mgbs1</strain>
    </source>
</reference>
<protein>
    <submittedName>
        <fullName evidence="1">Uncharacterized protein</fullName>
    </submittedName>
</protein>
<comment type="caution">
    <text evidence="1">The sequence shown here is derived from an EMBL/GenBank/DDBJ whole genome shotgun (WGS) entry which is preliminary data.</text>
</comment>